<dbReference type="GO" id="GO:0016020">
    <property type="term" value="C:membrane"/>
    <property type="evidence" value="ECO:0007669"/>
    <property type="project" value="UniProtKB-SubCell"/>
</dbReference>
<accession>A0A314YYF1</accession>
<protein>
    <recommendedName>
        <fullName evidence="6">Late embryogenesis abundant protein LEA-2 subgroup domain-containing protein</fullName>
    </recommendedName>
</protein>
<keyword evidence="3" id="KW-0812">Transmembrane</keyword>
<comment type="caution">
    <text evidence="4">The sequence shown here is derived from an EMBL/GenBank/DDBJ whole genome shotgun (WGS) entry which is preliminary data.</text>
</comment>
<gene>
    <name evidence="4" type="ORF">Pyn_16750</name>
</gene>
<evidence type="ECO:0000313" key="5">
    <source>
        <dbReference type="Proteomes" id="UP000250321"/>
    </source>
</evidence>
<reference evidence="4 5" key="1">
    <citation type="submission" date="2018-02" db="EMBL/GenBank/DDBJ databases">
        <title>Draft genome of wild Prunus yedoensis var. nudiflora.</title>
        <authorList>
            <person name="Baek S."/>
            <person name="Kim J.-H."/>
            <person name="Choi K."/>
            <person name="Kim G.-B."/>
            <person name="Cho A."/>
            <person name="Jang H."/>
            <person name="Shin C.-H."/>
            <person name="Yu H.-J."/>
            <person name="Mun J.-H."/>
        </authorList>
    </citation>
    <scope>NUCLEOTIDE SEQUENCE [LARGE SCALE GENOMIC DNA]</scope>
    <source>
        <strain evidence="5">cv. Jeju island</strain>
        <tissue evidence="4">Leaf</tissue>
    </source>
</reference>
<dbReference type="Proteomes" id="UP000250321">
    <property type="component" value="Unassembled WGS sequence"/>
</dbReference>
<dbReference type="STRING" id="2094558.A0A314YYF1"/>
<comment type="subcellular location">
    <subcellularLocation>
        <location evidence="1">Membrane</location>
    </subcellularLocation>
</comment>
<dbReference type="GO" id="GO:0098542">
    <property type="term" value="P:defense response to other organism"/>
    <property type="evidence" value="ECO:0007669"/>
    <property type="project" value="InterPro"/>
</dbReference>
<proteinExistence type="predicted"/>
<dbReference type="EMBL" id="PJQY01000575">
    <property type="protein sequence ID" value="PQQ09811.1"/>
    <property type="molecule type" value="Genomic_DNA"/>
</dbReference>
<dbReference type="AlphaFoldDB" id="A0A314YYF1"/>
<dbReference type="PANTHER" id="PTHR31234">
    <property type="entry name" value="LATE EMBRYOGENESIS ABUNDANT (LEA) HYDROXYPROLINE-RICH GLYCOPROTEIN FAMILY"/>
    <property type="match status" value="1"/>
</dbReference>
<evidence type="ECO:0000256" key="1">
    <source>
        <dbReference type="ARBA" id="ARBA00004370"/>
    </source>
</evidence>
<feature type="transmembrane region" description="Helical" evidence="3">
    <location>
        <begin position="44"/>
        <end position="65"/>
    </location>
</feature>
<dbReference type="PANTHER" id="PTHR31234:SF4">
    <property type="entry name" value="EXPRESSED PROTEIN"/>
    <property type="match status" value="1"/>
</dbReference>
<keyword evidence="3" id="KW-1133">Transmembrane helix</keyword>
<evidence type="ECO:0000256" key="2">
    <source>
        <dbReference type="ARBA" id="ARBA00023136"/>
    </source>
</evidence>
<dbReference type="OrthoDB" id="1917236at2759"/>
<organism evidence="4 5">
    <name type="scientific">Prunus yedoensis var. nudiflora</name>
    <dbReference type="NCBI Taxonomy" id="2094558"/>
    <lineage>
        <taxon>Eukaryota</taxon>
        <taxon>Viridiplantae</taxon>
        <taxon>Streptophyta</taxon>
        <taxon>Embryophyta</taxon>
        <taxon>Tracheophyta</taxon>
        <taxon>Spermatophyta</taxon>
        <taxon>Magnoliopsida</taxon>
        <taxon>eudicotyledons</taxon>
        <taxon>Gunneridae</taxon>
        <taxon>Pentapetalae</taxon>
        <taxon>rosids</taxon>
        <taxon>fabids</taxon>
        <taxon>Rosales</taxon>
        <taxon>Rosaceae</taxon>
        <taxon>Amygdaloideae</taxon>
        <taxon>Amygdaleae</taxon>
        <taxon>Prunus</taxon>
    </lineage>
</organism>
<evidence type="ECO:0000256" key="3">
    <source>
        <dbReference type="SAM" id="Phobius"/>
    </source>
</evidence>
<keyword evidence="5" id="KW-1185">Reference proteome</keyword>
<name>A0A314YYF1_PRUYE</name>
<sequence>MASKGEFVYYAPIPSDPTHAQSQQTIVVLAPYCPNPNYRRRRRLLLCLSITASLLLFSTAIFFLFPSDPTLQLVRLKLNHVRVNSSPRPTLDLSFSLTIRVRNRDLVPWRELGFVSSDGGRVRARGSSYVNATLVLDGLEVIHDVFYLLEDLARGVIPFDTDTEVEGTLGLFFFKIPIKAKASCEVYVNTNSQTIVRQDCCPEVRIRFLLSCG</sequence>
<dbReference type="InterPro" id="IPR044839">
    <property type="entry name" value="NDR1-like"/>
</dbReference>
<evidence type="ECO:0008006" key="6">
    <source>
        <dbReference type="Google" id="ProtNLM"/>
    </source>
</evidence>
<keyword evidence="2 3" id="KW-0472">Membrane</keyword>
<evidence type="ECO:0000313" key="4">
    <source>
        <dbReference type="EMBL" id="PQQ09811.1"/>
    </source>
</evidence>